<evidence type="ECO:0000256" key="2">
    <source>
        <dbReference type="ARBA" id="ARBA00004651"/>
    </source>
</evidence>
<keyword evidence="11 13" id="KW-0472">Membrane</keyword>
<dbReference type="InterPro" id="IPR016174">
    <property type="entry name" value="Di-haem_cyt_TM"/>
</dbReference>
<keyword evidence="3" id="KW-0813">Transport</keyword>
<feature type="transmembrane region" description="Helical" evidence="13">
    <location>
        <begin position="64"/>
        <end position="82"/>
    </location>
</feature>
<evidence type="ECO:0000256" key="3">
    <source>
        <dbReference type="ARBA" id="ARBA00022448"/>
    </source>
</evidence>
<dbReference type="Proteomes" id="UP001055156">
    <property type="component" value="Unassembled WGS sequence"/>
</dbReference>
<keyword evidence="8" id="KW-0249">Electron transport</keyword>
<name>A0ABQ4T463_METOR</name>
<dbReference type="RefSeq" id="WP_238310412.1">
    <property type="nucleotide sequence ID" value="NZ_BPQV01000003.1"/>
</dbReference>
<evidence type="ECO:0000256" key="4">
    <source>
        <dbReference type="ARBA" id="ARBA00022475"/>
    </source>
</evidence>
<evidence type="ECO:0000313" key="15">
    <source>
        <dbReference type="EMBL" id="GJE26446.1"/>
    </source>
</evidence>
<evidence type="ECO:0000256" key="13">
    <source>
        <dbReference type="SAM" id="Phobius"/>
    </source>
</evidence>
<dbReference type="SUPFAM" id="SSF81342">
    <property type="entry name" value="Transmembrane di-heme cytochromes"/>
    <property type="match status" value="1"/>
</dbReference>
<keyword evidence="5" id="KW-0349">Heme</keyword>
<sequence>MPLQSMAPLGTAPPTVPRYGGVAQALHWLTSALVVAVLPLAWIGTSLARDAAAKPVVFTLHKSVGLTIFAIVALRILWRALNPPPPETTESRSLALLARINHWLLYAIFLIMPVTGFLLSAFNGNPLPYFWLFSIPGFEKNPELHEAFEKAHLAGQWAVYALVLLHILATVWHVAIRRDFVLDRMLPEQDPRRLPPLPDTLPLR</sequence>
<comment type="similarity">
    <text evidence="12">Belongs to the cytochrome b561 family.</text>
</comment>
<evidence type="ECO:0000256" key="1">
    <source>
        <dbReference type="ARBA" id="ARBA00001970"/>
    </source>
</evidence>
<proteinExistence type="inferred from homology"/>
<dbReference type="PANTHER" id="PTHR30529">
    <property type="entry name" value="CYTOCHROME B561"/>
    <property type="match status" value="1"/>
</dbReference>
<evidence type="ECO:0000313" key="16">
    <source>
        <dbReference type="Proteomes" id="UP001055156"/>
    </source>
</evidence>
<evidence type="ECO:0000256" key="10">
    <source>
        <dbReference type="ARBA" id="ARBA00023004"/>
    </source>
</evidence>
<feature type="transmembrane region" description="Helical" evidence="13">
    <location>
        <begin position="25"/>
        <end position="44"/>
    </location>
</feature>
<evidence type="ECO:0000256" key="9">
    <source>
        <dbReference type="ARBA" id="ARBA00022989"/>
    </source>
</evidence>
<evidence type="ECO:0000256" key="7">
    <source>
        <dbReference type="ARBA" id="ARBA00022723"/>
    </source>
</evidence>
<accession>A0ABQ4T463</accession>
<comment type="caution">
    <text evidence="15">The sequence shown here is derived from an EMBL/GenBank/DDBJ whole genome shotgun (WGS) entry which is preliminary data.</text>
</comment>
<reference evidence="15" key="1">
    <citation type="journal article" date="2021" name="Front. Microbiol.">
        <title>Comprehensive Comparative Genomics and Phenotyping of Methylobacterium Species.</title>
        <authorList>
            <person name="Alessa O."/>
            <person name="Ogura Y."/>
            <person name="Fujitani Y."/>
            <person name="Takami H."/>
            <person name="Hayashi T."/>
            <person name="Sahin N."/>
            <person name="Tani A."/>
        </authorList>
    </citation>
    <scope>NUCLEOTIDE SEQUENCE</scope>
    <source>
        <strain evidence="15">NBRC 15689</strain>
    </source>
</reference>
<comment type="subcellular location">
    <subcellularLocation>
        <location evidence="2">Cell membrane</location>
        <topology evidence="2">Multi-pass membrane protein</topology>
    </subcellularLocation>
</comment>
<keyword evidence="10" id="KW-0408">Iron</keyword>
<keyword evidence="16" id="KW-1185">Reference proteome</keyword>
<evidence type="ECO:0000256" key="11">
    <source>
        <dbReference type="ARBA" id="ARBA00023136"/>
    </source>
</evidence>
<evidence type="ECO:0000256" key="12">
    <source>
        <dbReference type="ARBA" id="ARBA00037975"/>
    </source>
</evidence>
<reference evidence="15" key="2">
    <citation type="submission" date="2021-08" db="EMBL/GenBank/DDBJ databases">
        <authorList>
            <person name="Tani A."/>
            <person name="Ola A."/>
            <person name="Ogura Y."/>
            <person name="Katsura K."/>
            <person name="Hayashi T."/>
        </authorList>
    </citation>
    <scope>NUCLEOTIDE SEQUENCE</scope>
    <source>
        <strain evidence="15">NBRC 15689</strain>
    </source>
</reference>
<comment type="cofactor">
    <cofactor evidence="1">
        <name>heme b</name>
        <dbReference type="ChEBI" id="CHEBI:60344"/>
    </cofactor>
</comment>
<evidence type="ECO:0000256" key="8">
    <source>
        <dbReference type="ARBA" id="ARBA00022982"/>
    </source>
</evidence>
<keyword evidence="7" id="KW-0479">Metal-binding</keyword>
<feature type="transmembrane region" description="Helical" evidence="13">
    <location>
        <begin position="157"/>
        <end position="176"/>
    </location>
</feature>
<dbReference type="Gene3D" id="1.20.950.20">
    <property type="entry name" value="Transmembrane di-heme cytochromes, Chain C"/>
    <property type="match status" value="1"/>
</dbReference>
<evidence type="ECO:0000256" key="5">
    <source>
        <dbReference type="ARBA" id="ARBA00022617"/>
    </source>
</evidence>
<evidence type="ECO:0000259" key="14">
    <source>
        <dbReference type="Pfam" id="PF01292"/>
    </source>
</evidence>
<protein>
    <submittedName>
        <fullName evidence="15">Cytochrome b561</fullName>
    </submittedName>
</protein>
<feature type="transmembrane region" description="Helical" evidence="13">
    <location>
        <begin position="103"/>
        <end position="122"/>
    </location>
</feature>
<dbReference type="PANTHER" id="PTHR30529:SF7">
    <property type="entry name" value="CYTOCHROME B561 BACTERIAL_NI-HYDROGENASE DOMAIN-CONTAINING PROTEIN"/>
    <property type="match status" value="1"/>
</dbReference>
<dbReference type="InterPro" id="IPR052168">
    <property type="entry name" value="Cytochrome_b561_oxidase"/>
</dbReference>
<gene>
    <name evidence="15" type="primary">yceJ</name>
    <name evidence="15" type="ORF">LKMONMHP_1297</name>
</gene>
<feature type="domain" description="Cytochrome b561 bacterial/Ni-hydrogenase" evidence="14">
    <location>
        <begin position="18"/>
        <end position="187"/>
    </location>
</feature>
<keyword evidence="6 13" id="KW-0812">Transmembrane</keyword>
<dbReference type="EMBL" id="BPQV01000003">
    <property type="protein sequence ID" value="GJE26446.1"/>
    <property type="molecule type" value="Genomic_DNA"/>
</dbReference>
<keyword evidence="9 13" id="KW-1133">Transmembrane helix</keyword>
<keyword evidence="4" id="KW-1003">Cell membrane</keyword>
<evidence type="ECO:0000256" key="6">
    <source>
        <dbReference type="ARBA" id="ARBA00022692"/>
    </source>
</evidence>
<dbReference type="Pfam" id="PF01292">
    <property type="entry name" value="Ni_hydr_CYTB"/>
    <property type="match status" value="1"/>
</dbReference>
<dbReference type="InterPro" id="IPR011577">
    <property type="entry name" value="Cyt_b561_bac/Ni-Hgenase"/>
</dbReference>
<organism evidence="15 16">
    <name type="scientific">Methylobacterium organophilum</name>
    <dbReference type="NCBI Taxonomy" id="410"/>
    <lineage>
        <taxon>Bacteria</taxon>
        <taxon>Pseudomonadati</taxon>
        <taxon>Pseudomonadota</taxon>
        <taxon>Alphaproteobacteria</taxon>
        <taxon>Hyphomicrobiales</taxon>
        <taxon>Methylobacteriaceae</taxon>
        <taxon>Methylobacterium</taxon>
    </lineage>
</organism>